<dbReference type="GeneID" id="106012765"/>
<proteinExistence type="predicted"/>
<dbReference type="RefSeq" id="XP_012942100.2">
    <property type="nucleotide sequence ID" value="XM_013086646.2"/>
</dbReference>
<name>A0ABM1A714_APLCA</name>
<reference evidence="2" key="1">
    <citation type="submission" date="2025-08" db="UniProtKB">
        <authorList>
            <consortium name="RefSeq"/>
        </authorList>
    </citation>
    <scope>IDENTIFICATION</scope>
</reference>
<sequence length="101" mass="11320">MVVRLPRGITCSHCVVQWHYRTGEVFQPGSAGNVETDIVNCADVTVGYYSDPEASPEQPNNLSKGPLADKLQVSPWERMGTLKRKHSCIVIRPPKEKRTEK</sequence>
<protein>
    <submittedName>
        <fullName evidence="2">Uncharacterized protein LOC106012765</fullName>
    </submittedName>
</protein>
<evidence type="ECO:0000313" key="2">
    <source>
        <dbReference type="RefSeq" id="XP_012942100.2"/>
    </source>
</evidence>
<keyword evidence="1" id="KW-1185">Reference proteome</keyword>
<accession>A0ABM1A714</accession>
<organism evidence="1 2">
    <name type="scientific">Aplysia californica</name>
    <name type="common">California sea hare</name>
    <dbReference type="NCBI Taxonomy" id="6500"/>
    <lineage>
        <taxon>Eukaryota</taxon>
        <taxon>Metazoa</taxon>
        <taxon>Spiralia</taxon>
        <taxon>Lophotrochozoa</taxon>
        <taxon>Mollusca</taxon>
        <taxon>Gastropoda</taxon>
        <taxon>Heterobranchia</taxon>
        <taxon>Euthyneura</taxon>
        <taxon>Tectipleura</taxon>
        <taxon>Aplysiida</taxon>
        <taxon>Aplysioidea</taxon>
        <taxon>Aplysiidae</taxon>
        <taxon>Aplysia</taxon>
    </lineage>
</organism>
<dbReference type="Proteomes" id="UP000694888">
    <property type="component" value="Unplaced"/>
</dbReference>
<gene>
    <name evidence="2" type="primary">LOC106012765</name>
</gene>
<evidence type="ECO:0000313" key="1">
    <source>
        <dbReference type="Proteomes" id="UP000694888"/>
    </source>
</evidence>